<sequence length="68" mass="7811">MQKPEYELNSLKAGIIQCDTNILAFRVGIQKEEERITEYQGLIAKWNAYNKWVEDGGNTQPNNSINHS</sequence>
<evidence type="ECO:0000313" key="1">
    <source>
        <dbReference type="EMBL" id="QJA91287.1"/>
    </source>
</evidence>
<proteinExistence type="predicted"/>
<organism evidence="1">
    <name type="scientific">viral metagenome</name>
    <dbReference type="NCBI Taxonomy" id="1070528"/>
    <lineage>
        <taxon>unclassified sequences</taxon>
        <taxon>metagenomes</taxon>
        <taxon>organismal metagenomes</taxon>
    </lineage>
</organism>
<gene>
    <name evidence="1" type="ORF">MM415B03410_0005</name>
</gene>
<protein>
    <submittedName>
        <fullName evidence="1">Uncharacterized protein</fullName>
    </submittedName>
</protein>
<name>A0A6M3L8E7_9ZZZZ</name>
<accession>A0A6M3L8E7</accession>
<dbReference type="EMBL" id="MT142976">
    <property type="protein sequence ID" value="QJA91287.1"/>
    <property type="molecule type" value="Genomic_DNA"/>
</dbReference>
<reference evidence="1" key="1">
    <citation type="submission" date="2020-03" db="EMBL/GenBank/DDBJ databases">
        <title>The deep terrestrial virosphere.</title>
        <authorList>
            <person name="Holmfeldt K."/>
            <person name="Nilsson E."/>
            <person name="Simone D."/>
            <person name="Lopez-Fernandez M."/>
            <person name="Wu X."/>
            <person name="de Brujin I."/>
            <person name="Lundin D."/>
            <person name="Andersson A."/>
            <person name="Bertilsson S."/>
            <person name="Dopson M."/>
        </authorList>
    </citation>
    <scope>NUCLEOTIDE SEQUENCE</scope>
    <source>
        <strain evidence="1">MM415B03410</strain>
    </source>
</reference>
<dbReference type="AlphaFoldDB" id="A0A6M3L8E7"/>